<dbReference type="Pfam" id="PF08428">
    <property type="entry name" value="Rib"/>
    <property type="match status" value="1"/>
</dbReference>
<feature type="region of interest" description="Disordered" evidence="5">
    <location>
        <begin position="404"/>
        <end position="429"/>
    </location>
</feature>
<evidence type="ECO:0000313" key="8">
    <source>
        <dbReference type="EMBL" id="EEU30659.1"/>
    </source>
</evidence>
<dbReference type="NCBIfam" id="TIGR01168">
    <property type="entry name" value="YSIRK_signal"/>
    <property type="match status" value="1"/>
</dbReference>
<keyword evidence="1" id="KW-0134">Cell wall</keyword>
<evidence type="ECO:0000256" key="3">
    <source>
        <dbReference type="ARBA" id="ARBA00022729"/>
    </source>
</evidence>
<reference evidence="8 9" key="1">
    <citation type="submission" date="2009-06" db="EMBL/GenBank/DDBJ databases">
        <title>The Genome Sequence of Lactobacillus coleohominis strain 101-4-CHN.</title>
        <authorList>
            <consortium name="The Broad Institute Genome Sequencing Platform"/>
            <person name="Ward D."/>
            <person name="Young S.K."/>
            <person name="Zeng Q."/>
            <person name="Koehrsen M."/>
            <person name="Alvarado L."/>
            <person name="Berlin A."/>
            <person name="Borenstein D."/>
            <person name="Chen Z."/>
            <person name="Engels R."/>
            <person name="Freedman E."/>
            <person name="Gellesch M."/>
            <person name="Goldberg J."/>
            <person name="Griggs A."/>
            <person name="Gujja S."/>
            <person name="Heiman D."/>
            <person name="Hepburn T."/>
            <person name="Howarth C."/>
            <person name="Jen D."/>
            <person name="Larson L."/>
            <person name="Lewis B."/>
            <person name="Mehta T."/>
            <person name="Park D."/>
            <person name="Pearson M."/>
            <person name="Roberts A."/>
            <person name="Saif S."/>
            <person name="Shea T."/>
            <person name="Shenoy N."/>
            <person name="Sisk P."/>
            <person name="Stolte C."/>
            <person name="Sykes S."/>
            <person name="Walk T."/>
            <person name="White J."/>
            <person name="Yandava C."/>
            <person name="Liu Y."/>
            <person name="Xu Q."/>
            <person name="Lander E."/>
            <person name="Nusbaum C."/>
            <person name="Galagan J."/>
            <person name="Birren B."/>
        </authorList>
    </citation>
    <scope>NUCLEOTIDE SEQUENCE [LARGE SCALE GENOMIC DNA]</scope>
    <source>
        <strain evidence="8 9">101-4-CHN</strain>
    </source>
</reference>
<dbReference type="Proteomes" id="UP000003987">
    <property type="component" value="Unassembled WGS sequence"/>
</dbReference>
<evidence type="ECO:0000313" key="9">
    <source>
        <dbReference type="Proteomes" id="UP000003987"/>
    </source>
</evidence>
<feature type="domain" description="Gram-positive cocci surface proteins LPxTG" evidence="7">
    <location>
        <begin position="472"/>
        <end position="506"/>
    </location>
</feature>
<dbReference type="InterPro" id="IPR005877">
    <property type="entry name" value="YSIRK_signal_dom"/>
</dbReference>
<name>C7XTP8_9LACO</name>
<dbReference type="HOGENOM" id="CLU_538378_0_0_9"/>
<proteinExistence type="predicted"/>
<keyword evidence="6" id="KW-0812">Transmembrane</keyword>
<keyword evidence="9" id="KW-1185">Reference proteome</keyword>
<dbReference type="InterPro" id="IPR059115">
    <property type="entry name" value="Rib"/>
</dbReference>
<feature type="region of interest" description="Disordered" evidence="5">
    <location>
        <begin position="90"/>
        <end position="111"/>
    </location>
</feature>
<evidence type="ECO:0000256" key="6">
    <source>
        <dbReference type="SAM" id="Phobius"/>
    </source>
</evidence>
<evidence type="ECO:0000256" key="4">
    <source>
        <dbReference type="ARBA" id="ARBA00023088"/>
    </source>
</evidence>
<evidence type="ECO:0000256" key="1">
    <source>
        <dbReference type="ARBA" id="ARBA00022512"/>
    </source>
</evidence>
<keyword evidence="3" id="KW-0732">Signal</keyword>
<accession>C7XTP8</accession>
<keyword evidence="2" id="KW-0964">Secreted</keyword>
<dbReference type="PROSITE" id="PS50847">
    <property type="entry name" value="GRAM_POS_ANCHORING"/>
    <property type="match status" value="1"/>
</dbReference>
<evidence type="ECO:0000259" key="7">
    <source>
        <dbReference type="PROSITE" id="PS50847"/>
    </source>
</evidence>
<dbReference type="AlphaFoldDB" id="C7XTP8"/>
<gene>
    <name evidence="8" type="ORF">HMPREF0501_00064</name>
</gene>
<keyword evidence="6" id="KW-1133">Transmembrane helix</keyword>
<dbReference type="RefSeq" id="WP_006915800.1">
    <property type="nucleotide sequence ID" value="NZ_GG698802.1"/>
</dbReference>
<dbReference type="EMBL" id="GG698802">
    <property type="protein sequence ID" value="EEU30659.1"/>
    <property type="molecule type" value="Genomic_DNA"/>
</dbReference>
<dbReference type="InterPro" id="IPR019931">
    <property type="entry name" value="LPXTG_anchor"/>
</dbReference>
<evidence type="ECO:0000256" key="5">
    <source>
        <dbReference type="SAM" id="MobiDB-lite"/>
    </source>
</evidence>
<organism evidence="8 9">
    <name type="scientific">Limosilactobacillus coleohominis 101-4-CHN</name>
    <dbReference type="NCBI Taxonomy" id="575594"/>
    <lineage>
        <taxon>Bacteria</taxon>
        <taxon>Bacillati</taxon>
        <taxon>Bacillota</taxon>
        <taxon>Bacilli</taxon>
        <taxon>Lactobacillales</taxon>
        <taxon>Lactobacillaceae</taxon>
        <taxon>Limosilactobacillus</taxon>
    </lineage>
</organism>
<keyword evidence="6" id="KW-0472">Membrane</keyword>
<feature type="transmembrane region" description="Helical" evidence="6">
    <location>
        <begin position="482"/>
        <end position="499"/>
    </location>
</feature>
<dbReference type="Gene3D" id="2.60.120.260">
    <property type="entry name" value="Galactose-binding domain-like"/>
    <property type="match status" value="1"/>
</dbReference>
<dbReference type="Pfam" id="PF00746">
    <property type="entry name" value="Gram_pos_anchor"/>
    <property type="match status" value="1"/>
</dbReference>
<keyword evidence="4" id="KW-0572">Peptidoglycan-anchor</keyword>
<dbReference type="Pfam" id="PF04650">
    <property type="entry name" value="YSIRK_signal"/>
    <property type="match status" value="1"/>
</dbReference>
<evidence type="ECO:0000256" key="2">
    <source>
        <dbReference type="ARBA" id="ARBA00022525"/>
    </source>
</evidence>
<protein>
    <submittedName>
        <fullName evidence="8">Gram-positive signal peptide protein, YSIRK family</fullName>
    </submittedName>
</protein>
<dbReference type="NCBIfam" id="TIGR01167">
    <property type="entry name" value="LPXTG_anchor"/>
    <property type="match status" value="1"/>
</dbReference>
<dbReference type="STRING" id="575594.HMPREF0501_00064"/>
<sequence>MVSNNNRELIQNRMSQRYTKWALRRLTVGVASVTITTGFFFMAGGGLTTPVTVHAATNIDEQVAASADHQSTTKELGKNADLSILPDNINWTSPRHDKPLNGGNENDFNKGEDQKPGAIIYDPIQQQGGDGYNVKLPTNNDQFGYTIDGKVGISKTGEAINDGTGTSGIINPDNKDNIIWLGKYGEPTSGNLSDYLDIIGNKNELPKGTKYEYVGGWFKPQGNDKYPFLHVPAQKGEAGAKYFHPFSGQTFRVYRVIDKITYPNGKTFYIPIRIAFGSAWNLGIHKDIAVKSGEKLEITPTWVSNGNVNGQDQLKMVIYDADDPQNQSLYNAYATPNPLATFTTESNTGKQTFKFVVPKGVAKLRVSFLPANTTVNHTGLTNNNDILVSGFTGVAIHQVTDADRQNPVGKPINTEVGKTPDPSKGISNFPDLPDVTKYSWKEVPSITESAVNAPTKATNTLAENNNVTKQTLPQTGNINEQGTVLLGVISALLALFGLAKRRKINL</sequence>